<evidence type="ECO:0000313" key="5">
    <source>
        <dbReference type="Proteomes" id="UP001178322"/>
    </source>
</evidence>
<dbReference type="Pfam" id="PF13581">
    <property type="entry name" value="HATPase_c_2"/>
    <property type="match status" value="1"/>
</dbReference>
<name>A0AAX3X1P6_9BACI</name>
<keyword evidence="3" id="KW-0067">ATP-binding</keyword>
<dbReference type="AlphaFoldDB" id="A0AAX3X1P6"/>
<keyword evidence="3" id="KW-0808">Transferase</keyword>
<reference evidence="3" key="2">
    <citation type="submission" date="2023-05" db="EMBL/GenBank/DDBJ databases">
        <title>Comparative genomics of Bacillaceae isolates and their secondary metabolite potential.</title>
        <authorList>
            <person name="Song L."/>
            <person name="Nielsen L.J."/>
            <person name="Mohite O."/>
            <person name="Xu X."/>
            <person name="Weber T."/>
            <person name="Kovacs A.T."/>
        </authorList>
    </citation>
    <scope>NUCLEOTIDE SEQUENCE</scope>
    <source>
        <strain evidence="3">LY1</strain>
    </source>
</reference>
<dbReference type="GO" id="GO:0005524">
    <property type="term" value="F:ATP binding"/>
    <property type="evidence" value="ECO:0007669"/>
    <property type="project" value="UniProtKB-KW"/>
</dbReference>
<dbReference type="CDD" id="cd16936">
    <property type="entry name" value="HATPase_RsbW-like"/>
    <property type="match status" value="1"/>
</dbReference>
<dbReference type="RefSeq" id="WP_283872764.1">
    <property type="nucleotide sequence ID" value="NZ_CP045835.1"/>
</dbReference>
<feature type="domain" description="Histidine kinase/HSP90-like ATPase" evidence="1">
    <location>
        <begin position="34"/>
        <end position="123"/>
    </location>
</feature>
<dbReference type="EC" id="2.7.13.3" evidence="3"/>
<dbReference type="Proteomes" id="UP000373269">
    <property type="component" value="Chromosome"/>
</dbReference>
<evidence type="ECO:0000313" key="4">
    <source>
        <dbReference type="Proteomes" id="UP000373269"/>
    </source>
</evidence>
<dbReference type="EMBL" id="CP126101">
    <property type="protein sequence ID" value="WHY54143.1"/>
    <property type="molecule type" value="Genomic_DNA"/>
</dbReference>
<sequence>MKFTLNVNPDTQAIAFVDQVMDNYANVYNLPYKKELRFVVHELVINAVEAMGKIDACSEKEIQIHVYQSNEEIKVTVTDEAKGIAENDWDKVLQYDLNELDYSDRGRGLFFVKNMVDDIWFEHISETKFLVGISKKIYINEGL</sequence>
<keyword evidence="4" id="KW-1185">Reference proteome</keyword>
<dbReference type="GO" id="GO:0004673">
    <property type="term" value="F:protein histidine kinase activity"/>
    <property type="evidence" value="ECO:0007669"/>
    <property type="project" value="UniProtKB-EC"/>
</dbReference>
<reference evidence="2 4" key="1">
    <citation type="submission" date="2019-11" db="EMBL/GenBank/DDBJ databases">
        <title>Whole Genome Sequencing and Comparative Genomic Analyses of Lysinibacillus pakistanensis LZH-9, a Halotolerant Strain with Excellent COD Removal Capability.</title>
        <authorList>
            <person name="Zhou H."/>
        </authorList>
    </citation>
    <scope>NUCLEOTIDE SEQUENCE [LARGE SCALE GENOMIC DNA]</scope>
    <source>
        <strain evidence="2 4">LZH-9</strain>
    </source>
</reference>
<organism evidence="3 5">
    <name type="scientific">Lysinibacillus pakistanensis</name>
    <dbReference type="NCBI Taxonomy" id="759811"/>
    <lineage>
        <taxon>Bacteria</taxon>
        <taxon>Bacillati</taxon>
        <taxon>Bacillota</taxon>
        <taxon>Bacilli</taxon>
        <taxon>Bacillales</taxon>
        <taxon>Bacillaceae</taxon>
        <taxon>Lysinibacillus</taxon>
    </lineage>
</organism>
<dbReference type="EMBL" id="CP045835">
    <property type="protein sequence ID" value="QGG50590.1"/>
    <property type="molecule type" value="Genomic_DNA"/>
</dbReference>
<dbReference type="InterPro" id="IPR036890">
    <property type="entry name" value="HATPase_C_sf"/>
</dbReference>
<protein>
    <submittedName>
        <fullName evidence="3">ATP-binding protein</fullName>
        <ecNumber evidence="3">2.7.13.3</ecNumber>
    </submittedName>
</protein>
<evidence type="ECO:0000259" key="1">
    <source>
        <dbReference type="Pfam" id="PF13581"/>
    </source>
</evidence>
<gene>
    <name evidence="2" type="ORF">GDS87_06335</name>
    <name evidence="3" type="ORF">QNH24_06825</name>
</gene>
<accession>A0AAX3X1P6</accession>
<dbReference type="Gene3D" id="3.30.565.10">
    <property type="entry name" value="Histidine kinase-like ATPase, C-terminal domain"/>
    <property type="match status" value="1"/>
</dbReference>
<dbReference type="SUPFAM" id="SSF55874">
    <property type="entry name" value="ATPase domain of HSP90 chaperone/DNA topoisomerase II/histidine kinase"/>
    <property type="match status" value="1"/>
</dbReference>
<evidence type="ECO:0000313" key="3">
    <source>
        <dbReference type="EMBL" id="WHY54143.1"/>
    </source>
</evidence>
<dbReference type="Proteomes" id="UP001178322">
    <property type="component" value="Chromosome"/>
</dbReference>
<dbReference type="InterPro" id="IPR003594">
    <property type="entry name" value="HATPase_dom"/>
</dbReference>
<evidence type="ECO:0000313" key="2">
    <source>
        <dbReference type="EMBL" id="QGG50590.1"/>
    </source>
</evidence>
<keyword evidence="3" id="KW-0547">Nucleotide-binding</keyword>
<proteinExistence type="predicted"/>